<dbReference type="STRING" id="1071400.LBUCD034_0918"/>
<evidence type="ECO:0000313" key="1">
    <source>
        <dbReference type="EMBL" id="AFR99965.1"/>
    </source>
</evidence>
<dbReference type="RefSeq" id="WP_014939747.1">
    <property type="nucleotide sequence ID" value="NC_018610.1"/>
</dbReference>
<dbReference type="HOGENOM" id="CLU_3062724_0_0_9"/>
<accession>J9W6Y5</accession>
<dbReference type="EMBL" id="CP003043">
    <property type="protein sequence ID" value="AFR99965.1"/>
    <property type="molecule type" value="Genomic_DNA"/>
</dbReference>
<dbReference type="AlphaFoldDB" id="J9W6Y5"/>
<organism evidence="1 2">
    <name type="scientific">Lentilactobacillus buchneri subsp. silagei CD034</name>
    <dbReference type="NCBI Taxonomy" id="1071400"/>
    <lineage>
        <taxon>Bacteria</taxon>
        <taxon>Bacillati</taxon>
        <taxon>Bacillota</taxon>
        <taxon>Bacilli</taxon>
        <taxon>Lactobacillales</taxon>
        <taxon>Lactobacillaceae</taxon>
        <taxon>Lentilactobacillus</taxon>
        <taxon>Lentilactobacillus buchneri subsp. silagei</taxon>
    </lineage>
</organism>
<protein>
    <submittedName>
        <fullName evidence="1">Uncharacterized protein</fullName>
    </submittedName>
</protein>
<sequence length="53" mass="6089">MTRAEMIEQILNSPTAKAHGVEMVKEMIDRHGDDFLKAMYQSLCDSEEQLLFS</sequence>
<gene>
    <name evidence="1" type="ORF">LBUCD034_0918</name>
</gene>
<dbReference type="KEGG" id="lbn:LBUCD034_0918"/>
<dbReference type="Proteomes" id="UP000007332">
    <property type="component" value="Chromosome"/>
</dbReference>
<keyword evidence="2" id="KW-1185">Reference proteome</keyword>
<proteinExistence type="predicted"/>
<dbReference type="PATRIC" id="fig|1071400.3.peg.873"/>
<name>J9W6Y5_LENBU</name>
<reference evidence="1 2" key="1">
    <citation type="journal article" date="2012" name="J. Biotechnol.">
        <title>Insights into the completely annotated genome of Lactobacillus buchneri CD034, a strain isolated from stable grass silage.</title>
        <authorList>
            <person name="Heinl S."/>
            <person name="Wibberg D."/>
            <person name="Eikmeyer F."/>
            <person name="Szczepanowski R."/>
            <person name="Blom J."/>
            <person name="Linke B."/>
            <person name="Goesmann A."/>
            <person name="Grabherr R."/>
            <person name="Schwab H."/>
            <person name="Puhler A."/>
            <person name="Schluter A."/>
        </authorList>
    </citation>
    <scope>NUCLEOTIDE SEQUENCE [LARGE SCALE GENOMIC DNA]</scope>
    <source>
        <strain evidence="1 2">CD034</strain>
    </source>
</reference>
<evidence type="ECO:0000313" key="2">
    <source>
        <dbReference type="Proteomes" id="UP000007332"/>
    </source>
</evidence>